<evidence type="ECO:0000313" key="3">
    <source>
        <dbReference type="Proteomes" id="UP000730481"/>
    </source>
</evidence>
<sequence>MGEPMDFRQEGSVPPPLFGATHRCKEYMQDLSEMLQTGLFSDFTIICGNNRYKVHEAILSTQSKFFKAICTGGYKESDGEINLPEDDLAAVQEMNGYFYNVEYPLHAKPIWHYEDDVEAEFSDTEYDAEARYRMRLFGAEFVGQKRIRQLGELYALGEKYGIQGPKEAAKCKLESDLHRGGVGADDCAEAAEEVYTSTIQEDRGLRDSIVKMIGRDILLLGHVAVQEVMRATDLAVDVLLYMLQEMRTQARFRATEKSNGLRTWGSCPR</sequence>
<name>A0A9P5APD7_9HYPO</name>
<accession>A0A9P5APD7</accession>
<dbReference type="Gene3D" id="3.30.710.10">
    <property type="entry name" value="Potassium Channel Kv1.1, Chain A"/>
    <property type="match status" value="1"/>
</dbReference>
<gene>
    <name evidence="2" type="ORF">FBEOM_3584</name>
</gene>
<dbReference type="InterPro" id="IPR011333">
    <property type="entry name" value="SKP1/BTB/POZ_sf"/>
</dbReference>
<dbReference type="AlphaFoldDB" id="A0A9P5APD7"/>
<dbReference type="OrthoDB" id="6359816at2759"/>
<dbReference type="SMART" id="SM00225">
    <property type="entry name" value="BTB"/>
    <property type="match status" value="1"/>
</dbReference>
<protein>
    <submittedName>
        <fullName evidence="2">Kelch repeat and BTB domain protein</fullName>
    </submittedName>
</protein>
<evidence type="ECO:0000259" key="1">
    <source>
        <dbReference type="PROSITE" id="PS50097"/>
    </source>
</evidence>
<dbReference type="SUPFAM" id="SSF54695">
    <property type="entry name" value="POZ domain"/>
    <property type="match status" value="1"/>
</dbReference>
<keyword evidence="3" id="KW-1185">Reference proteome</keyword>
<dbReference type="PROSITE" id="PS50097">
    <property type="entry name" value="BTB"/>
    <property type="match status" value="1"/>
</dbReference>
<dbReference type="PANTHER" id="PTHR47843:SF5">
    <property type="entry name" value="BTB_POZ DOMAIN PROTEIN"/>
    <property type="match status" value="1"/>
</dbReference>
<dbReference type="InterPro" id="IPR000210">
    <property type="entry name" value="BTB/POZ_dom"/>
</dbReference>
<dbReference type="PANTHER" id="PTHR47843">
    <property type="entry name" value="BTB DOMAIN-CONTAINING PROTEIN-RELATED"/>
    <property type="match status" value="1"/>
</dbReference>
<proteinExistence type="predicted"/>
<evidence type="ECO:0000313" key="2">
    <source>
        <dbReference type="EMBL" id="KAF4342498.1"/>
    </source>
</evidence>
<dbReference type="Pfam" id="PF00651">
    <property type="entry name" value="BTB"/>
    <property type="match status" value="1"/>
</dbReference>
<dbReference type="EMBL" id="PVQB02000137">
    <property type="protein sequence ID" value="KAF4342498.1"/>
    <property type="molecule type" value="Genomic_DNA"/>
</dbReference>
<feature type="domain" description="BTB" evidence="1">
    <location>
        <begin position="41"/>
        <end position="107"/>
    </location>
</feature>
<organism evidence="2 3">
    <name type="scientific">Fusarium beomiforme</name>
    <dbReference type="NCBI Taxonomy" id="44412"/>
    <lineage>
        <taxon>Eukaryota</taxon>
        <taxon>Fungi</taxon>
        <taxon>Dikarya</taxon>
        <taxon>Ascomycota</taxon>
        <taxon>Pezizomycotina</taxon>
        <taxon>Sordariomycetes</taxon>
        <taxon>Hypocreomycetidae</taxon>
        <taxon>Hypocreales</taxon>
        <taxon>Nectriaceae</taxon>
        <taxon>Fusarium</taxon>
        <taxon>Fusarium burgessii species complex</taxon>
    </lineage>
</organism>
<reference evidence="2" key="1">
    <citation type="journal article" date="2017" name="Mycologia">
        <title>Fusarium algeriense, sp. nov., a novel toxigenic crown rot pathogen of durum wheat from Algeria is nested in the Fusarium burgessii species complex.</title>
        <authorList>
            <person name="Laraba I."/>
            <person name="Keddad A."/>
            <person name="Boureghda H."/>
            <person name="Abdallah N."/>
            <person name="Vaughan M.M."/>
            <person name="Proctor R.H."/>
            <person name="Busman M."/>
            <person name="O'Donnell K."/>
        </authorList>
    </citation>
    <scope>NUCLEOTIDE SEQUENCE</scope>
    <source>
        <strain evidence="2">NRRL 25174</strain>
    </source>
</reference>
<reference evidence="2" key="2">
    <citation type="submission" date="2020-02" db="EMBL/GenBank/DDBJ databases">
        <title>Identification and distribution of gene clusters putatively required for synthesis of sphingolipid metabolism inhibitors in phylogenetically diverse species of the filamentous fungus Fusarium.</title>
        <authorList>
            <person name="Kim H.-S."/>
            <person name="Busman M."/>
            <person name="Brown D.W."/>
            <person name="Divon H."/>
            <person name="Uhlig S."/>
            <person name="Proctor R.H."/>
        </authorList>
    </citation>
    <scope>NUCLEOTIDE SEQUENCE</scope>
    <source>
        <strain evidence="2">NRRL 25174</strain>
    </source>
</reference>
<dbReference type="CDD" id="cd18186">
    <property type="entry name" value="BTB_POZ_ZBTB_KLHL-like"/>
    <property type="match status" value="1"/>
</dbReference>
<comment type="caution">
    <text evidence="2">The sequence shown here is derived from an EMBL/GenBank/DDBJ whole genome shotgun (WGS) entry which is preliminary data.</text>
</comment>
<dbReference type="Proteomes" id="UP000730481">
    <property type="component" value="Unassembled WGS sequence"/>
</dbReference>